<dbReference type="GO" id="GO:0031146">
    <property type="term" value="P:SCF-dependent proteasomal ubiquitin-dependent protein catabolic process"/>
    <property type="evidence" value="ECO:0007669"/>
    <property type="project" value="TreeGrafter"/>
</dbReference>
<dbReference type="AlphaFoldDB" id="A0A0V0R085"/>
<sequence>MFQTQLNPEIEYNQKVYSHTFETDLINAISKNLFDQNNKAYKIVSSPFNSKNFQQIQGDLNQNIQQQNININNGFQLSYWTAKHKKQNWEKLAELKFPFYFYLKHLKIANSNITSQDLQQIFQKNKVFRQIQTLDLISNSASLKPNTLQIINDNLHFLNTLILKNNKKILDTQYLSLLKLPNLTCLNLDNCNLQTEHLQIISKNLSNLKELNISKNFSDINLSSLNNLKKLEKLEITDNLITDLSQIKPILQNQLKYLDISRSAFQNKSCLQQLKDIETSNSIEVLLIQNQNLCEEDLVEIFSIFKELVKIDLEGNQNLAKSDLNIQIPQTKLQWLSLRQCSFDENAQHRKDELDRKEMMKDKGEEYKPFDYGFIPFHQEIITNIVKFFPNLKFIDLSQNLIKNQGFTELVQGFQNNSQKLQHLQLANCGLTHEILPLISKSQVFTELESLNLRENDIKDEGVQILVSENQFQNLKYLNLSNCKISVQGFTQLLNWESIKTVVDFRFSENVSRSNSNLYIKRVEDNLDNLKNLKKISLGGGMEINDETPVSLQKRNIIMSPFFGDRLD</sequence>
<dbReference type="Gene3D" id="3.80.10.10">
    <property type="entry name" value="Ribonuclease Inhibitor"/>
    <property type="match status" value="2"/>
</dbReference>
<dbReference type="PANTHER" id="PTHR13318">
    <property type="entry name" value="PARTNER OF PAIRED, ISOFORM B-RELATED"/>
    <property type="match status" value="1"/>
</dbReference>
<dbReference type="Proteomes" id="UP000054937">
    <property type="component" value="Unassembled WGS sequence"/>
</dbReference>
<dbReference type="PANTHER" id="PTHR13318:SF95">
    <property type="entry name" value="F-BOX PROTEIN YLR352W"/>
    <property type="match status" value="1"/>
</dbReference>
<evidence type="ECO:0000313" key="1">
    <source>
        <dbReference type="EMBL" id="KRX07712.1"/>
    </source>
</evidence>
<dbReference type="InParanoid" id="A0A0V0R085"/>
<dbReference type="InterPro" id="IPR001611">
    <property type="entry name" value="Leu-rich_rpt"/>
</dbReference>
<dbReference type="Pfam" id="PF13516">
    <property type="entry name" value="LRR_6"/>
    <property type="match status" value="2"/>
</dbReference>
<name>A0A0V0R085_PSEPJ</name>
<keyword evidence="2" id="KW-1185">Reference proteome</keyword>
<gene>
    <name evidence="1" type="ORF">PPERSA_11261</name>
</gene>
<dbReference type="EMBL" id="LDAU01000082">
    <property type="protein sequence ID" value="KRX07712.1"/>
    <property type="molecule type" value="Genomic_DNA"/>
</dbReference>
<dbReference type="OMA" id="TKLWRIS"/>
<evidence type="ECO:0000313" key="2">
    <source>
        <dbReference type="Proteomes" id="UP000054937"/>
    </source>
</evidence>
<reference evidence="1 2" key="1">
    <citation type="journal article" date="2015" name="Sci. Rep.">
        <title>Genome of the facultative scuticociliatosis pathogen Pseudocohnilembus persalinus provides insight into its virulence through horizontal gene transfer.</title>
        <authorList>
            <person name="Xiong J."/>
            <person name="Wang G."/>
            <person name="Cheng J."/>
            <person name="Tian M."/>
            <person name="Pan X."/>
            <person name="Warren A."/>
            <person name="Jiang C."/>
            <person name="Yuan D."/>
            <person name="Miao W."/>
        </authorList>
    </citation>
    <scope>NUCLEOTIDE SEQUENCE [LARGE SCALE GENOMIC DNA]</scope>
    <source>
        <strain evidence="1">36N120E</strain>
    </source>
</reference>
<comment type="caution">
    <text evidence="1">The sequence shown here is derived from an EMBL/GenBank/DDBJ whole genome shotgun (WGS) entry which is preliminary data.</text>
</comment>
<dbReference type="OrthoDB" id="120976at2759"/>
<protein>
    <submittedName>
        <fullName evidence="1">Uncharacterized protein</fullName>
    </submittedName>
</protein>
<dbReference type="SUPFAM" id="SSF52047">
    <property type="entry name" value="RNI-like"/>
    <property type="match status" value="2"/>
</dbReference>
<organism evidence="1 2">
    <name type="scientific">Pseudocohnilembus persalinus</name>
    <name type="common">Ciliate</name>
    <dbReference type="NCBI Taxonomy" id="266149"/>
    <lineage>
        <taxon>Eukaryota</taxon>
        <taxon>Sar</taxon>
        <taxon>Alveolata</taxon>
        <taxon>Ciliophora</taxon>
        <taxon>Intramacronucleata</taxon>
        <taxon>Oligohymenophorea</taxon>
        <taxon>Scuticociliatia</taxon>
        <taxon>Philasterida</taxon>
        <taxon>Pseudocohnilembidae</taxon>
        <taxon>Pseudocohnilembus</taxon>
    </lineage>
</organism>
<dbReference type="GO" id="GO:0019005">
    <property type="term" value="C:SCF ubiquitin ligase complex"/>
    <property type="evidence" value="ECO:0007669"/>
    <property type="project" value="TreeGrafter"/>
</dbReference>
<proteinExistence type="predicted"/>
<dbReference type="InterPro" id="IPR032675">
    <property type="entry name" value="LRR_dom_sf"/>
</dbReference>
<accession>A0A0V0R085</accession>